<gene>
    <name evidence="2" type="ORF">ACIB24_22625</name>
</gene>
<dbReference type="Pfam" id="PF01872">
    <property type="entry name" value="RibD_C"/>
    <property type="match status" value="1"/>
</dbReference>
<sequence>MDFLGETISTQDAVLLGRRTYDKWAPHWPRSTMQPFADFINSATKYVFSSTQPALPWWGTTRVDRPAPAFVSELKGQDGKDIGVHGSLTLSRTLLAAGLVDELRLVVAPSLAGQGRRLFPDDAALHHFELLTCERSGGCLLLHYRMRRHQADVTWAGPDGR</sequence>
<dbReference type="InterPro" id="IPR002734">
    <property type="entry name" value="RibDG_C"/>
</dbReference>
<dbReference type="SUPFAM" id="SSF53597">
    <property type="entry name" value="Dihydrofolate reductase-like"/>
    <property type="match status" value="1"/>
</dbReference>
<comment type="caution">
    <text evidence="2">The sequence shown here is derived from an EMBL/GenBank/DDBJ whole genome shotgun (WGS) entry which is preliminary data.</text>
</comment>
<evidence type="ECO:0000259" key="1">
    <source>
        <dbReference type="Pfam" id="PF01872"/>
    </source>
</evidence>
<dbReference type="RefSeq" id="WP_398284489.1">
    <property type="nucleotide sequence ID" value="NZ_JBITLV010000010.1"/>
</dbReference>
<evidence type="ECO:0000313" key="2">
    <source>
        <dbReference type="EMBL" id="MFI7589876.1"/>
    </source>
</evidence>
<proteinExistence type="predicted"/>
<dbReference type="InterPro" id="IPR024072">
    <property type="entry name" value="DHFR-like_dom_sf"/>
</dbReference>
<accession>A0ABW8AU24</accession>
<dbReference type="PANTHER" id="PTHR38011:SF11">
    <property type="entry name" value="2,5-DIAMINO-6-RIBOSYLAMINO-4(3H)-PYRIMIDINONE 5'-PHOSPHATE REDUCTASE"/>
    <property type="match status" value="1"/>
</dbReference>
<reference evidence="2 3" key="1">
    <citation type="submission" date="2024-10" db="EMBL/GenBank/DDBJ databases">
        <title>The Natural Products Discovery Center: Release of the First 8490 Sequenced Strains for Exploring Actinobacteria Biosynthetic Diversity.</title>
        <authorList>
            <person name="Kalkreuter E."/>
            <person name="Kautsar S.A."/>
            <person name="Yang D."/>
            <person name="Bader C.D."/>
            <person name="Teijaro C.N."/>
            <person name="Fluegel L."/>
            <person name="Davis C.M."/>
            <person name="Simpson J.R."/>
            <person name="Lauterbach L."/>
            <person name="Steele A.D."/>
            <person name="Gui C."/>
            <person name="Meng S."/>
            <person name="Li G."/>
            <person name="Viehrig K."/>
            <person name="Ye F."/>
            <person name="Su P."/>
            <person name="Kiefer A.F."/>
            <person name="Nichols A."/>
            <person name="Cepeda A.J."/>
            <person name="Yan W."/>
            <person name="Fan B."/>
            <person name="Jiang Y."/>
            <person name="Adhikari A."/>
            <person name="Zheng C.-J."/>
            <person name="Schuster L."/>
            <person name="Cowan T.M."/>
            <person name="Smanski M.J."/>
            <person name="Chevrette M.G."/>
            <person name="De Carvalho L.P.S."/>
            <person name="Shen B."/>
        </authorList>
    </citation>
    <scope>NUCLEOTIDE SEQUENCE [LARGE SCALE GENOMIC DNA]</scope>
    <source>
        <strain evidence="2 3">NPDC049639</strain>
    </source>
</reference>
<dbReference type="Gene3D" id="3.40.430.10">
    <property type="entry name" value="Dihydrofolate Reductase, subunit A"/>
    <property type="match status" value="1"/>
</dbReference>
<keyword evidence="3" id="KW-1185">Reference proteome</keyword>
<dbReference type="Proteomes" id="UP001612915">
    <property type="component" value="Unassembled WGS sequence"/>
</dbReference>
<name>A0ABW8AU24_9ACTN</name>
<feature type="domain" description="Bacterial bifunctional deaminase-reductase C-terminal" evidence="1">
    <location>
        <begin position="5"/>
        <end position="137"/>
    </location>
</feature>
<dbReference type="InterPro" id="IPR050765">
    <property type="entry name" value="Riboflavin_Biosynth_HTPR"/>
</dbReference>
<dbReference type="EMBL" id="JBITLV010000010">
    <property type="protein sequence ID" value="MFI7589876.1"/>
    <property type="molecule type" value="Genomic_DNA"/>
</dbReference>
<protein>
    <submittedName>
        <fullName evidence="2">Dihydrofolate reductase family protein</fullName>
    </submittedName>
</protein>
<evidence type="ECO:0000313" key="3">
    <source>
        <dbReference type="Proteomes" id="UP001612915"/>
    </source>
</evidence>
<organism evidence="2 3">
    <name type="scientific">Spongisporangium articulatum</name>
    <dbReference type="NCBI Taxonomy" id="3362603"/>
    <lineage>
        <taxon>Bacteria</taxon>
        <taxon>Bacillati</taxon>
        <taxon>Actinomycetota</taxon>
        <taxon>Actinomycetes</taxon>
        <taxon>Kineosporiales</taxon>
        <taxon>Kineosporiaceae</taxon>
        <taxon>Spongisporangium</taxon>
    </lineage>
</organism>
<dbReference type="PANTHER" id="PTHR38011">
    <property type="entry name" value="DIHYDROFOLATE REDUCTASE FAMILY PROTEIN (AFU_ORTHOLOGUE AFUA_8G06820)"/>
    <property type="match status" value="1"/>
</dbReference>